<accession>A0A7W8YYV6</accession>
<dbReference type="RefSeq" id="WP_183870137.1">
    <property type="nucleotide sequence ID" value="NZ_JACHCF010000018.1"/>
</dbReference>
<name>A0A7W8YYV6_9SPHI</name>
<evidence type="ECO:0000313" key="2">
    <source>
        <dbReference type="EMBL" id="MBB5624075.1"/>
    </source>
</evidence>
<dbReference type="AlphaFoldDB" id="A0A7W8YYV6"/>
<dbReference type="Proteomes" id="UP000537718">
    <property type="component" value="Unassembled WGS sequence"/>
</dbReference>
<dbReference type="GO" id="GO:0016020">
    <property type="term" value="C:membrane"/>
    <property type="evidence" value="ECO:0007669"/>
    <property type="project" value="InterPro"/>
</dbReference>
<reference evidence="2 3" key="1">
    <citation type="submission" date="2020-08" db="EMBL/GenBank/DDBJ databases">
        <title>Genomic Encyclopedia of Type Strains, Phase IV (KMG-V): Genome sequencing to study the core and pangenomes of soil and plant-associated prokaryotes.</title>
        <authorList>
            <person name="Whitman W."/>
        </authorList>
    </citation>
    <scope>NUCLEOTIDE SEQUENCE [LARGE SCALE GENOMIC DNA]</scope>
    <source>
        <strain evidence="2 3">MP7CTX6</strain>
    </source>
</reference>
<comment type="caution">
    <text evidence="2">The sequence shown here is derived from an EMBL/GenBank/DDBJ whole genome shotgun (WGS) entry which is preliminary data.</text>
</comment>
<evidence type="ECO:0000259" key="1">
    <source>
        <dbReference type="Pfam" id="PF06580"/>
    </source>
</evidence>
<protein>
    <submittedName>
        <fullName evidence="2">LytS/YehU family sensor histidine kinase</fullName>
    </submittedName>
</protein>
<keyword evidence="2" id="KW-0418">Kinase</keyword>
<feature type="domain" description="Signal transduction histidine kinase internal region" evidence="1">
    <location>
        <begin position="20"/>
        <end position="99"/>
    </location>
</feature>
<dbReference type="InterPro" id="IPR010559">
    <property type="entry name" value="Sig_transdc_His_kin_internal"/>
</dbReference>
<sequence>MKVIRKENNIALIEKRKIEAEYAFLRAQINPHFLFNTLSLFYAKSLTLSTELSDGIVALSQIMRYSLEKNEDSKMVLLSDELDHLNNTIKIHQLRFNNDLQIDIKIEDTFPSIQVAPSIIITVVENILKHGNCTLIKDPAVIHLFNSDDGYFIHLYTYNRKKKTLVEQTGIGMENIKKRLKYYYGDSYELVIENNDDFYMLKLKLPVFHQVDFYS</sequence>
<dbReference type="GO" id="GO:0000155">
    <property type="term" value="F:phosphorelay sensor kinase activity"/>
    <property type="evidence" value="ECO:0007669"/>
    <property type="project" value="InterPro"/>
</dbReference>
<evidence type="ECO:0000313" key="3">
    <source>
        <dbReference type="Proteomes" id="UP000537718"/>
    </source>
</evidence>
<dbReference type="PANTHER" id="PTHR34220">
    <property type="entry name" value="SENSOR HISTIDINE KINASE YPDA"/>
    <property type="match status" value="1"/>
</dbReference>
<organism evidence="2 3">
    <name type="scientific">Pedobacter cryoconitis</name>
    <dbReference type="NCBI Taxonomy" id="188932"/>
    <lineage>
        <taxon>Bacteria</taxon>
        <taxon>Pseudomonadati</taxon>
        <taxon>Bacteroidota</taxon>
        <taxon>Sphingobacteriia</taxon>
        <taxon>Sphingobacteriales</taxon>
        <taxon>Sphingobacteriaceae</taxon>
        <taxon>Pedobacter</taxon>
    </lineage>
</organism>
<dbReference type="EMBL" id="JACHCF010000018">
    <property type="protein sequence ID" value="MBB5624075.1"/>
    <property type="molecule type" value="Genomic_DNA"/>
</dbReference>
<gene>
    <name evidence="2" type="ORF">HDE69_005172</name>
</gene>
<dbReference type="PANTHER" id="PTHR34220:SF7">
    <property type="entry name" value="SENSOR HISTIDINE KINASE YPDA"/>
    <property type="match status" value="1"/>
</dbReference>
<dbReference type="InterPro" id="IPR050640">
    <property type="entry name" value="Bact_2-comp_sensor_kinase"/>
</dbReference>
<keyword evidence="2" id="KW-0808">Transferase</keyword>
<proteinExistence type="predicted"/>
<dbReference type="Pfam" id="PF06580">
    <property type="entry name" value="His_kinase"/>
    <property type="match status" value="1"/>
</dbReference>